<reference evidence="3 4" key="1">
    <citation type="submission" date="2024-10" db="EMBL/GenBank/DDBJ databases">
        <title>Updated reference genomes for cyclostephanoid diatoms.</title>
        <authorList>
            <person name="Roberts W.R."/>
            <person name="Alverson A.J."/>
        </authorList>
    </citation>
    <scope>NUCLEOTIDE SEQUENCE [LARGE SCALE GENOMIC DNA]</scope>
    <source>
        <strain evidence="3 4">AJA232-27</strain>
    </source>
</reference>
<name>A0ABD3ME21_9STRA</name>
<feature type="transmembrane region" description="Helical" evidence="2">
    <location>
        <begin position="252"/>
        <end position="271"/>
    </location>
</feature>
<dbReference type="EMBL" id="JALLBG020000146">
    <property type="protein sequence ID" value="KAL3761847.1"/>
    <property type="molecule type" value="Genomic_DNA"/>
</dbReference>
<feature type="region of interest" description="Disordered" evidence="1">
    <location>
        <begin position="1"/>
        <end position="27"/>
    </location>
</feature>
<protein>
    <recommendedName>
        <fullName evidence="5">EGF-like domain-containing protein</fullName>
    </recommendedName>
</protein>
<sequence>MRPSVSLAHRDDDGCDDTEAASTTRTNEQYTWDEEIQELRQRLEQLELRRHLNTPQSREHDELIEKVGLLPNDDGAATTATTGYANNADDTPQLSSCTTAYKNNNNMMDRFELPESTYSLLMTEDICSLPFSAGIFAYALSLMCLLLVLLDELQNREPGNPLGVPAGLPPEVRMAQYLGIMIGVLMEDGECIIRALTVFLIFIVCSLVSMCIYLDYAKLQEIPTGLEIIGKGADQEMSGGTKFSMKRIVFSSLLRLAVGYLFLLCLFLVVVQESSVLGIFFDVLALEFVENIDDVLFALFKREMIVCYNASLLGLITLHAGFFGRKLRRATEDLPCIESSKDTHTFRKWAKRFIRFVYSCNVCLGIIYLTYLTIKQQEGSYRCTKILLAFGDELWEDAYVTTAENGLPERRLLIYSHFNGIYEEDGTHDGRPRYIERNKERGGAFEHVVPAQIVYCRGIEAWVFKHENIRTSLEVDNENPCSWLMKSQTTDSYDIISVGTELQWFVWKGLIKSKAAVSIECNQCNDEADCNYNGQCLDGECYCNEQYFGALCQFTKPCNVVRSEKDVNTTLQLIRRHDDNNFFESYGRPMYVIRNMIGKPYGLLRFGYPEIDEEYFCIEYPNSTEPDSFEDDDFFEQNCKNRQSEFEELMENYTFTLHYTGRRWYGDIFSPEMNETIFQDGGDYHAFWNIAFSGKGIEDNTTFLISAPTSGGSPVGVDFFETRRRNIVFDDDIHEYNYDPFGVLIPLVEYEGVGFFHCNNE</sequence>
<dbReference type="Proteomes" id="UP001530293">
    <property type="component" value="Unassembled WGS sequence"/>
</dbReference>
<evidence type="ECO:0000313" key="4">
    <source>
        <dbReference type="Proteomes" id="UP001530293"/>
    </source>
</evidence>
<feature type="transmembrane region" description="Helical" evidence="2">
    <location>
        <begin position="192"/>
        <end position="214"/>
    </location>
</feature>
<keyword evidence="2" id="KW-1133">Transmembrane helix</keyword>
<accession>A0ABD3ME21</accession>
<feature type="transmembrane region" description="Helical" evidence="2">
    <location>
        <begin position="305"/>
        <end position="324"/>
    </location>
</feature>
<gene>
    <name evidence="3" type="ORF">ACHAWU_009012</name>
</gene>
<evidence type="ECO:0000256" key="1">
    <source>
        <dbReference type="SAM" id="MobiDB-lite"/>
    </source>
</evidence>
<keyword evidence="4" id="KW-1185">Reference proteome</keyword>
<feature type="transmembrane region" description="Helical" evidence="2">
    <location>
        <begin position="356"/>
        <end position="374"/>
    </location>
</feature>
<dbReference type="AlphaFoldDB" id="A0ABD3ME21"/>
<keyword evidence="2" id="KW-0472">Membrane</keyword>
<evidence type="ECO:0000256" key="2">
    <source>
        <dbReference type="SAM" id="Phobius"/>
    </source>
</evidence>
<comment type="caution">
    <text evidence="3">The sequence shown here is derived from an EMBL/GenBank/DDBJ whole genome shotgun (WGS) entry which is preliminary data.</text>
</comment>
<keyword evidence="2" id="KW-0812">Transmembrane</keyword>
<feature type="transmembrane region" description="Helical" evidence="2">
    <location>
        <begin position="129"/>
        <end position="150"/>
    </location>
</feature>
<proteinExistence type="predicted"/>
<organism evidence="3 4">
    <name type="scientific">Discostella pseudostelligera</name>
    <dbReference type="NCBI Taxonomy" id="259834"/>
    <lineage>
        <taxon>Eukaryota</taxon>
        <taxon>Sar</taxon>
        <taxon>Stramenopiles</taxon>
        <taxon>Ochrophyta</taxon>
        <taxon>Bacillariophyta</taxon>
        <taxon>Coscinodiscophyceae</taxon>
        <taxon>Thalassiosirophycidae</taxon>
        <taxon>Stephanodiscales</taxon>
        <taxon>Stephanodiscaceae</taxon>
        <taxon>Discostella</taxon>
    </lineage>
</organism>
<evidence type="ECO:0000313" key="3">
    <source>
        <dbReference type="EMBL" id="KAL3761847.1"/>
    </source>
</evidence>
<evidence type="ECO:0008006" key="5">
    <source>
        <dbReference type="Google" id="ProtNLM"/>
    </source>
</evidence>